<sequence length="179" mass="19258">MAFRLPLGLLNHSLRTPLLIGAATGTTLCLAPKLLQRRPLLLDSSPSSISAKDWSINQYSNDAQVPIVTRSGRFNVRSVRQLSAGSIIERSLTPSLRSGLVSGLAVSFFSKPLALLLGLLVVGVQTAESYGIHLVPYKTIQGYAKNINVRSAVQDNVAFKISFGLMFALSAFAELPSDM</sequence>
<feature type="transmembrane region" description="Helical" evidence="6">
    <location>
        <begin position="100"/>
        <end position="124"/>
    </location>
</feature>
<feature type="transmembrane region" description="Helical" evidence="6">
    <location>
        <begin position="157"/>
        <end position="175"/>
    </location>
</feature>
<evidence type="ECO:0000313" key="8">
    <source>
        <dbReference type="Proteomes" id="UP000660729"/>
    </source>
</evidence>
<keyword evidence="5 6" id="KW-0472">Membrane</keyword>
<keyword evidence="3 6" id="KW-0812">Transmembrane</keyword>
<accession>A0A8H6REK0</accession>
<evidence type="ECO:0000256" key="4">
    <source>
        <dbReference type="ARBA" id="ARBA00022989"/>
    </source>
</evidence>
<dbReference type="Pfam" id="PF04930">
    <property type="entry name" value="FUN14"/>
    <property type="match status" value="1"/>
</dbReference>
<dbReference type="EMBL" id="JABCIY010000193">
    <property type="protein sequence ID" value="KAF7189227.1"/>
    <property type="molecule type" value="Genomic_DNA"/>
</dbReference>
<evidence type="ECO:0000256" key="2">
    <source>
        <dbReference type="ARBA" id="ARBA00009160"/>
    </source>
</evidence>
<dbReference type="AlphaFoldDB" id="A0A8H6REK0"/>
<name>A0A8H6REK0_9PEZI</name>
<evidence type="ECO:0000256" key="5">
    <source>
        <dbReference type="ARBA" id="ARBA00023136"/>
    </source>
</evidence>
<dbReference type="InterPro" id="IPR007014">
    <property type="entry name" value="FUN14"/>
</dbReference>
<organism evidence="7 8">
    <name type="scientific">Pseudocercospora fuligena</name>
    <dbReference type="NCBI Taxonomy" id="685502"/>
    <lineage>
        <taxon>Eukaryota</taxon>
        <taxon>Fungi</taxon>
        <taxon>Dikarya</taxon>
        <taxon>Ascomycota</taxon>
        <taxon>Pezizomycotina</taxon>
        <taxon>Dothideomycetes</taxon>
        <taxon>Dothideomycetidae</taxon>
        <taxon>Mycosphaerellales</taxon>
        <taxon>Mycosphaerellaceae</taxon>
        <taxon>Pseudocercospora</taxon>
    </lineage>
</organism>
<comment type="caution">
    <text evidence="7">The sequence shown here is derived from an EMBL/GenBank/DDBJ whole genome shotgun (WGS) entry which is preliminary data.</text>
</comment>
<gene>
    <name evidence="7" type="ORF">HII31_09380</name>
</gene>
<protein>
    <submittedName>
        <fullName evidence="7">Uncharacterized protein</fullName>
    </submittedName>
</protein>
<dbReference type="GO" id="GO:0016020">
    <property type="term" value="C:membrane"/>
    <property type="evidence" value="ECO:0007669"/>
    <property type="project" value="UniProtKB-SubCell"/>
</dbReference>
<proteinExistence type="inferred from homology"/>
<reference evidence="7" key="1">
    <citation type="submission" date="2020-04" db="EMBL/GenBank/DDBJ databases">
        <title>Draft genome resource of the tomato pathogen Pseudocercospora fuligena.</title>
        <authorList>
            <person name="Zaccaron A."/>
        </authorList>
    </citation>
    <scope>NUCLEOTIDE SEQUENCE</scope>
    <source>
        <strain evidence="7">PF001</strain>
    </source>
</reference>
<evidence type="ECO:0000256" key="6">
    <source>
        <dbReference type="SAM" id="Phobius"/>
    </source>
</evidence>
<keyword evidence="4 6" id="KW-1133">Transmembrane helix</keyword>
<feature type="non-terminal residue" evidence="7">
    <location>
        <position position="1"/>
    </location>
</feature>
<evidence type="ECO:0000313" key="7">
    <source>
        <dbReference type="EMBL" id="KAF7189227.1"/>
    </source>
</evidence>
<keyword evidence="8" id="KW-1185">Reference proteome</keyword>
<evidence type="ECO:0000256" key="1">
    <source>
        <dbReference type="ARBA" id="ARBA00004370"/>
    </source>
</evidence>
<comment type="subcellular location">
    <subcellularLocation>
        <location evidence="1">Membrane</location>
    </subcellularLocation>
</comment>
<dbReference type="Proteomes" id="UP000660729">
    <property type="component" value="Unassembled WGS sequence"/>
</dbReference>
<dbReference type="OrthoDB" id="3990500at2759"/>
<evidence type="ECO:0000256" key="3">
    <source>
        <dbReference type="ARBA" id="ARBA00022692"/>
    </source>
</evidence>
<comment type="similarity">
    <text evidence="2">Belongs to the FUN14 family.</text>
</comment>